<keyword evidence="3" id="KW-1185">Reference proteome</keyword>
<comment type="caution">
    <text evidence="2">The sequence shown here is derived from an EMBL/GenBank/DDBJ whole genome shotgun (WGS) entry which is preliminary data.</text>
</comment>
<evidence type="ECO:0000313" key="3">
    <source>
        <dbReference type="Proteomes" id="UP000637695"/>
    </source>
</evidence>
<evidence type="ECO:0000313" key="2">
    <source>
        <dbReference type="EMBL" id="GGJ07179.1"/>
    </source>
</evidence>
<dbReference type="Proteomes" id="UP000637695">
    <property type="component" value="Unassembled WGS sequence"/>
</dbReference>
<gene>
    <name evidence="2" type="ORF">GCM10010885_15420</name>
</gene>
<dbReference type="Pfam" id="PF08241">
    <property type="entry name" value="Methyltransf_11"/>
    <property type="match status" value="1"/>
</dbReference>
<dbReference type="EMBL" id="BMOY01000022">
    <property type="protein sequence ID" value="GGJ07179.1"/>
    <property type="molecule type" value="Genomic_DNA"/>
</dbReference>
<sequence length="134" mass="15560">MRALVACMTDMRQHGSRYVAAALPELPFSDGAFDLTLSAHFLFMYADRLDHTFHRQALAELMRVTRHQIRIFPTVDLNGQRYEHLDALLAWVRSHGWAAEEIRVPYEFHRNAHTMVQLTRVDIPGRCMPRTSLV</sequence>
<name>A0A917NK48_9BACL</name>
<proteinExistence type="predicted"/>
<dbReference type="InterPro" id="IPR029063">
    <property type="entry name" value="SAM-dependent_MTases_sf"/>
</dbReference>
<organism evidence="2 3">
    <name type="scientific">Alicyclobacillus cellulosilyticus</name>
    <dbReference type="NCBI Taxonomy" id="1003997"/>
    <lineage>
        <taxon>Bacteria</taxon>
        <taxon>Bacillati</taxon>
        <taxon>Bacillota</taxon>
        <taxon>Bacilli</taxon>
        <taxon>Bacillales</taxon>
        <taxon>Alicyclobacillaceae</taxon>
        <taxon>Alicyclobacillus</taxon>
    </lineage>
</organism>
<evidence type="ECO:0000259" key="1">
    <source>
        <dbReference type="Pfam" id="PF08241"/>
    </source>
</evidence>
<reference evidence="2" key="2">
    <citation type="submission" date="2020-09" db="EMBL/GenBank/DDBJ databases">
        <authorList>
            <person name="Sun Q."/>
            <person name="Ohkuma M."/>
        </authorList>
    </citation>
    <scope>NUCLEOTIDE SEQUENCE</scope>
    <source>
        <strain evidence="2">JCM 18487</strain>
    </source>
</reference>
<dbReference type="SUPFAM" id="SSF53335">
    <property type="entry name" value="S-adenosyl-L-methionine-dependent methyltransferases"/>
    <property type="match status" value="1"/>
</dbReference>
<protein>
    <recommendedName>
        <fullName evidence="1">Methyltransferase type 11 domain-containing protein</fullName>
    </recommendedName>
</protein>
<dbReference type="Gene3D" id="3.40.50.150">
    <property type="entry name" value="Vaccinia Virus protein VP39"/>
    <property type="match status" value="1"/>
</dbReference>
<dbReference type="RefSeq" id="WP_229776643.1">
    <property type="nucleotide sequence ID" value="NZ_BMOY01000022.1"/>
</dbReference>
<reference evidence="2" key="1">
    <citation type="journal article" date="2014" name="Int. J. Syst. Evol. Microbiol.">
        <title>Complete genome sequence of Corynebacterium casei LMG S-19264T (=DSM 44701T), isolated from a smear-ripened cheese.</title>
        <authorList>
            <consortium name="US DOE Joint Genome Institute (JGI-PGF)"/>
            <person name="Walter F."/>
            <person name="Albersmeier A."/>
            <person name="Kalinowski J."/>
            <person name="Ruckert C."/>
        </authorList>
    </citation>
    <scope>NUCLEOTIDE SEQUENCE</scope>
    <source>
        <strain evidence="2">JCM 18487</strain>
    </source>
</reference>
<dbReference type="InterPro" id="IPR013216">
    <property type="entry name" value="Methyltransf_11"/>
</dbReference>
<dbReference type="AlphaFoldDB" id="A0A917NK48"/>
<dbReference type="GO" id="GO:0008757">
    <property type="term" value="F:S-adenosylmethionine-dependent methyltransferase activity"/>
    <property type="evidence" value="ECO:0007669"/>
    <property type="project" value="InterPro"/>
</dbReference>
<accession>A0A917NK48</accession>
<feature type="domain" description="Methyltransferase type 11" evidence="1">
    <location>
        <begin position="16"/>
        <end position="67"/>
    </location>
</feature>